<dbReference type="Proteomes" id="UP000567293">
    <property type="component" value="Unassembled WGS sequence"/>
</dbReference>
<evidence type="ECO:0000259" key="1">
    <source>
        <dbReference type="Pfam" id="PF13660"/>
    </source>
</evidence>
<keyword evidence="3" id="KW-1185">Reference proteome</keyword>
<accession>A0A7V8NST5</accession>
<dbReference type="SUPFAM" id="SSF82544">
    <property type="entry name" value="GckA/TtuD-like"/>
    <property type="match status" value="1"/>
</dbReference>
<organism evidence="2 3">
    <name type="scientific">Candidatus Acidiferrum panamense</name>
    <dbReference type="NCBI Taxonomy" id="2741543"/>
    <lineage>
        <taxon>Bacteria</taxon>
        <taxon>Pseudomonadati</taxon>
        <taxon>Acidobacteriota</taxon>
        <taxon>Terriglobia</taxon>
        <taxon>Candidatus Acidiferrales</taxon>
        <taxon>Candidatus Acidiferrum</taxon>
    </lineage>
</organism>
<dbReference type="PANTHER" id="PTHR12227">
    <property type="entry name" value="GLYCERATE KINASE"/>
    <property type="match status" value="1"/>
</dbReference>
<proteinExistence type="predicted"/>
<dbReference type="EMBL" id="JACDQQ010001643">
    <property type="protein sequence ID" value="MBA0086712.1"/>
    <property type="molecule type" value="Genomic_DNA"/>
</dbReference>
<dbReference type="PANTHER" id="PTHR12227:SF0">
    <property type="entry name" value="GLYCERATE KINASE"/>
    <property type="match status" value="1"/>
</dbReference>
<protein>
    <submittedName>
        <fullName evidence="2">Glycerate-2-kinase family protein</fullName>
    </submittedName>
</protein>
<dbReference type="Pfam" id="PF13660">
    <property type="entry name" value="DUF4147"/>
    <property type="match status" value="1"/>
</dbReference>
<gene>
    <name evidence="2" type="ORF">HRJ53_17155</name>
</gene>
<evidence type="ECO:0000313" key="2">
    <source>
        <dbReference type="EMBL" id="MBA0086712.1"/>
    </source>
</evidence>
<dbReference type="InterPro" id="IPR025286">
    <property type="entry name" value="MOFRL_assoc_dom"/>
</dbReference>
<dbReference type="GO" id="GO:0005737">
    <property type="term" value="C:cytoplasm"/>
    <property type="evidence" value="ECO:0007669"/>
    <property type="project" value="TreeGrafter"/>
</dbReference>
<reference evidence="2" key="1">
    <citation type="submission" date="2020-06" db="EMBL/GenBank/DDBJ databases">
        <title>Legume-microbial interactions unlock mineral nutrients during tropical forest succession.</title>
        <authorList>
            <person name="Epihov D.Z."/>
        </authorList>
    </citation>
    <scope>NUCLEOTIDE SEQUENCE [LARGE SCALE GENOMIC DNA]</scope>
    <source>
        <strain evidence="2">Pan2503</strain>
    </source>
</reference>
<dbReference type="AlphaFoldDB" id="A0A7V8NST5"/>
<comment type="caution">
    <text evidence="2">The sequence shown here is derived from an EMBL/GenBank/DDBJ whole genome shotgun (WGS) entry which is preliminary data.</text>
</comment>
<dbReference type="InterPro" id="IPR038614">
    <property type="entry name" value="GK_N_sf"/>
</dbReference>
<evidence type="ECO:0000313" key="3">
    <source>
        <dbReference type="Proteomes" id="UP000567293"/>
    </source>
</evidence>
<feature type="domain" description="MOFRL-associated" evidence="1">
    <location>
        <begin position="8"/>
        <end position="192"/>
    </location>
</feature>
<feature type="non-terminal residue" evidence="2">
    <location>
        <position position="210"/>
    </location>
</feature>
<dbReference type="Gene3D" id="3.40.50.10180">
    <property type="entry name" value="Glycerate kinase, MOFRL-like N-terminal domain"/>
    <property type="match status" value="1"/>
</dbReference>
<sequence>MADLKQLARQIFHETLAAIDVPAAMQRKLRRQGTRIVCGEKTFDLKDFEKIRVVAVGKAAHSTVEGLVFALAPFVGFTGAVAAPSLPKKAVPGLKYFAAGHPLPNEESWKAAETILTLLRKCDARTLVIFLLSGGGSALMELPLDAKQTLEDVQQWHKALVTCGASIDEINTVRKHLSAVKGGRLATAAPEERRGELLGIGLGAAVVGAA</sequence>
<name>A0A7V8NST5_9BACT</name>
<dbReference type="InterPro" id="IPR039760">
    <property type="entry name" value="MOFRL_protein"/>
</dbReference>
<dbReference type="GO" id="GO:0008887">
    <property type="term" value="F:glycerate kinase activity"/>
    <property type="evidence" value="ECO:0007669"/>
    <property type="project" value="InterPro"/>
</dbReference>